<organism evidence="2 3">
    <name type="scientific">Klebsiella pneumoniae</name>
    <dbReference type="NCBI Taxonomy" id="573"/>
    <lineage>
        <taxon>Bacteria</taxon>
        <taxon>Pseudomonadati</taxon>
        <taxon>Pseudomonadota</taxon>
        <taxon>Gammaproteobacteria</taxon>
        <taxon>Enterobacterales</taxon>
        <taxon>Enterobacteriaceae</taxon>
        <taxon>Klebsiella/Raoultella group</taxon>
        <taxon>Klebsiella</taxon>
        <taxon>Klebsiella pneumoniae complex</taxon>
    </lineage>
</organism>
<reference evidence="2 3" key="1">
    <citation type="submission" date="2018-06" db="EMBL/GenBank/DDBJ databases">
        <authorList>
            <consortium name="Pathogen Informatics"/>
            <person name="Doyle S."/>
        </authorList>
    </citation>
    <scope>NUCLEOTIDE SEQUENCE [LARGE SCALE GENOMIC DNA]</scope>
    <source>
        <strain evidence="2 3">NCTC9617</strain>
    </source>
</reference>
<accession>A0A377YCL9</accession>
<keyword evidence="1" id="KW-0812">Transmembrane</keyword>
<protein>
    <recommendedName>
        <fullName evidence="4">Hemolysin XhlA</fullName>
    </recommendedName>
</protein>
<dbReference type="Gene3D" id="1.20.5.170">
    <property type="match status" value="1"/>
</dbReference>
<keyword evidence="1" id="KW-0472">Membrane</keyword>
<dbReference type="EMBL" id="UGNC01000005">
    <property type="protein sequence ID" value="STW49075.1"/>
    <property type="molecule type" value="Genomic_DNA"/>
</dbReference>
<keyword evidence="1" id="KW-1133">Transmembrane helix</keyword>
<name>A0A377YCL9_KLEPN</name>
<proteinExistence type="predicted"/>
<dbReference type="AlphaFoldDB" id="A0A377YCL9"/>
<evidence type="ECO:0000256" key="1">
    <source>
        <dbReference type="SAM" id="Phobius"/>
    </source>
</evidence>
<sequence length="82" mass="9082">MESRIAKLESDVEYIKRDIAELKTDIRSVDSRLANIETGISSMKTTFKATGVVVAGVFSFCVYVFGSYVSKIIDALNELVLK</sequence>
<evidence type="ECO:0000313" key="2">
    <source>
        <dbReference type="EMBL" id="STW49075.1"/>
    </source>
</evidence>
<evidence type="ECO:0000313" key="3">
    <source>
        <dbReference type="Proteomes" id="UP000255167"/>
    </source>
</evidence>
<dbReference type="Proteomes" id="UP000255167">
    <property type="component" value="Unassembled WGS sequence"/>
</dbReference>
<feature type="transmembrane region" description="Helical" evidence="1">
    <location>
        <begin position="49"/>
        <end position="69"/>
    </location>
</feature>
<evidence type="ECO:0008006" key="4">
    <source>
        <dbReference type="Google" id="ProtNLM"/>
    </source>
</evidence>
<gene>
    <name evidence="2" type="ORF">NCTC9617_05697</name>
</gene>